<evidence type="ECO:0000259" key="2">
    <source>
        <dbReference type="SMART" id="SM00984"/>
    </source>
</evidence>
<accession>A0A5B0RKS1</accession>
<name>A0A5B0RKS1_PUCGR</name>
<dbReference type="GO" id="GO:0003979">
    <property type="term" value="F:UDP-glucose 6-dehydrogenase activity"/>
    <property type="evidence" value="ECO:0007669"/>
    <property type="project" value="UniProtKB-EC"/>
</dbReference>
<dbReference type="SMART" id="SM00984">
    <property type="entry name" value="UDPG_MGDP_dh_C"/>
    <property type="match status" value="1"/>
</dbReference>
<dbReference type="GO" id="GO:0005634">
    <property type="term" value="C:nucleus"/>
    <property type="evidence" value="ECO:0007669"/>
    <property type="project" value="TreeGrafter"/>
</dbReference>
<organism evidence="3 4">
    <name type="scientific">Puccinia graminis f. sp. tritici</name>
    <dbReference type="NCBI Taxonomy" id="56615"/>
    <lineage>
        <taxon>Eukaryota</taxon>
        <taxon>Fungi</taxon>
        <taxon>Dikarya</taxon>
        <taxon>Basidiomycota</taxon>
        <taxon>Pucciniomycotina</taxon>
        <taxon>Pucciniomycetes</taxon>
        <taxon>Pucciniales</taxon>
        <taxon>Pucciniaceae</taxon>
        <taxon>Puccinia</taxon>
    </lineage>
</organism>
<dbReference type="Proteomes" id="UP000325313">
    <property type="component" value="Unassembled WGS sequence"/>
</dbReference>
<gene>
    <name evidence="3" type="primary">UGD1_4</name>
    <name evidence="3" type="ORF">PGTUg99_012762</name>
</gene>
<evidence type="ECO:0000313" key="4">
    <source>
        <dbReference type="Proteomes" id="UP000325313"/>
    </source>
</evidence>
<dbReference type="PANTHER" id="PTHR11374:SF3">
    <property type="entry name" value="UDP-GLUCOSE 6-DEHYDROGENASE"/>
    <property type="match status" value="1"/>
</dbReference>
<comment type="catalytic activity">
    <reaction evidence="1">
        <text>UDP-alpha-D-glucose + 2 NAD(+) + H2O = UDP-alpha-D-glucuronate + 2 NADH + 3 H(+)</text>
        <dbReference type="Rhea" id="RHEA:23596"/>
        <dbReference type="ChEBI" id="CHEBI:15377"/>
        <dbReference type="ChEBI" id="CHEBI:15378"/>
        <dbReference type="ChEBI" id="CHEBI:57540"/>
        <dbReference type="ChEBI" id="CHEBI:57945"/>
        <dbReference type="ChEBI" id="CHEBI:58052"/>
        <dbReference type="ChEBI" id="CHEBI:58885"/>
        <dbReference type="EC" id="1.1.1.22"/>
    </reaction>
</comment>
<dbReference type="PANTHER" id="PTHR11374">
    <property type="entry name" value="UDP-GLUCOSE DEHYDROGENASE/UDP-MANNAC DEHYDROGENASE"/>
    <property type="match status" value="1"/>
</dbReference>
<feature type="domain" description="UDP-glucose/GDP-mannose dehydrogenase C-terminal" evidence="2">
    <location>
        <begin position="27"/>
        <end position="143"/>
    </location>
</feature>
<dbReference type="GO" id="GO:0006024">
    <property type="term" value="P:glycosaminoglycan biosynthetic process"/>
    <property type="evidence" value="ECO:0007669"/>
    <property type="project" value="TreeGrafter"/>
</dbReference>
<evidence type="ECO:0000313" key="3">
    <source>
        <dbReference type="EMBL" id="KAA1125304.1"/>
    </source>
</evidence>
<proteinExistence type="predicted"/>
<dbReference type="InterPro" id="IPR014027">
    <property type="entry name" value="UDP-Glc/GDP-Man_DH_C"/>
</dbReference>
<comment type="caution">
    <text evidence="3">The sequence shown here is derived from an EMBL/GenBank/DDBJ whole genome shotgun (WGS) entry which is preliminary data.</text>
</comment>
<sequence>MNESQKRRFTTKVVKELFNTIRGKKITVLGFAFKKDTGDTRCSASITLIKQFREEGAQISIYDPKVKENQYWLDLVNPQVPGDDQAARKQITICKSAEEACHGASGIVIATEWDEFKSLDWKKIYETVDKPATIFDGRLILDQKALKSIGFKVFVIGKGEELK</sequence>
<reference evidence="3 4" key="1">
    <citation type="submission" date="2019-05" db="EMBL/GenBank/DDBJ databases">
        <title>Emergence of the Ug99 lineage of the wheat stem rust pathogen through somatic hybridization.</title>
        <authorList>
            <person name="Li F."/>
            <person name="Upadhyaya N.M."/>
            <person name="Sperschneider J."/>
            <person name="Matny O."/>
            <person name="Nguyen-Phuc H."/>
            <person name="Mago R."/>
            <person name="Raley C."/>
            <person name="Miller M.E."/>
            <person name="Silverstein K.A.T."/>
            <person name="Henningsen E."/>
            <person name="Hirsch C.D."/>
            <person name="Visser B."/>
            <person name="Pretorius Z.A."/>
            <person name="Steffenson B.J."/>
            <person name="Schwessinger B."/>
            <person name="Dodds P.N."/>
            <person name="Figueroa M."/>
        </authorList>
    </citation>
    <scope>NUCLEOTIDE SEQUENCE [LARGE SCALE GENOMIC DNA]</scope>
    <source>
        <strain evidence="3 4">Ug99</strain>
    </source>
</reference>
<dbReference type="SUPFAM" id="SSF52413">
    <property type="entry name" value="UDP-glucose/GDP-mannose dehydrogenase C-terminal domain"/>
    <property type="match status" value="1"/>
</dbReference>
<dbReference type="InterPro" id="IPR028356">
    <property type="entry name" value="UDPglc_DH_euk"/>
</dbReference>
<dbReference type="Gene3D" id="3.40.50.720">
    <property type="entry name" value="NAD(P)-binding Rossmann-like Domain"/>
    <property type="match status" value="1"/>
</dbReference>
<dbReference type="AlphaFoldDB" id="A0A5B0RKS1"/>
<dbReference type="EMBL" id="VDEP01000180">
    <property type="protein sequence ID" value="KAA1125304.1"/>
    <property type="molecule type" value="Genomic_DNA"/>
</dbReference>
<evidence type="ECO:0000256" key="1">
    <source>
        <dbReference type="ARBA" id="ARBA00047473"/>
    </source>
</evidence>
<dbReference type="InterPro" id="IPR036220">
    <property type="entry name" value="UDP-Glc/GDP-Man_DH_C_sf"/>
</dbReference>
<dbReference type="GO" id="GO:0051287">
    <property type="term" value="F:NAD binding"/>
    <property type="evidence" value="ECO:0007669"/>
    <property type="project" value="InterPro"/>
</dbReference>
<dbReference type="Pfam" id="PF03720">
    <property type="entry name" value="UDPG_MGDP_dh_C"/>
    <property type="match status" value="1"/>
</dbReference>
<protein>
    <submittedName>
        <fullName evidence="3">UDP-glucose 6-dehydrogenase 1</fullName>
    </submittedName>
</protein>